<proteinExistence type="inferred from homology"/>
<dbReference type="PRINTS" id="PR01697">
    <property type="entry name" value="PARVALBUMIN"/>
</dbReference>
<feature type="compositionally biased region" description="Basic and acidic residues" evidence="7">
    <location>
        <begin position="76"/>
        <end position="90"/>
    </location>
</feature>
<comment type="similarity">
    <text evidence="1 6">Belongs to the parvalbumin family.</text>
</comment>
<dbReference type="PANTHER" id="PTHR11653:SF3">
    <property type="entry name" value="PARVALBUMIN, THYMIC"/>
    <property type="match status" value="1"/>
</dbReference>
<dbReference type="PANTHER" id="PTHR11653">
    <property type="entry name" value="PARVALBUMIN ALPHA"/>
    <property type="match status" value="1"/>
</dbReference>
<dbReference type="InterPro" id="IPR011992">
    <property type="entry name" value="EF-hand-dom_pair"/>
</dbReference>
<evidence type="ECO:0000256" key="1">
    <source>
        <dbReference type="ARBA" id="ARBA00009753"/>
    </source>
</evidence>
<feature type="domain" description="EF-hand" evidence="8">
    <location>
        <begin position="287"/>
        <end position="322"/>
    </location>
</feature>
<organism evidence="9 10">
    <name type="scientific">Etheostoma spectabile</name>
    <name type="common">orangethroat darter</name>
    <dbReference type="NCBI Taxonomy" id="54343"/>
    <lineage>
        <taxon>Eukaryota</taxon>
        <taxon>Metazoa</taxon>
        <taxon>Chordata</taxon>
        <taxon>Craniata</taxon>
        <taxon>Vertebrata</taxon>
        <taxon>Euteleostomi</taxon>
        <taxon>Actinopterygii</taxon>
        <taxon>Neopterygii</taxon>
        <taxon>Teleostei</taxon>
        <taxon>Neoteleostei</taxon>
        <taxon>Acanthomorphata</taxon>
        <taxon>Eupercaria</taxon>
        <taxon>Perciformes</taxon>
        <taxon>Percoidei</taxon>
        <taxon>Percidae</taxon>
        <taxon>Etheostomatinae</taxon>
        <taxon>Etheostoma</taxon>
    </lineage>
</organism>
<feature type="binding site" evidence="5">
    <location>
        <position position="300"/>
    </location>
    <ligand>
        <name>Ca(2+)</name>
        <dbReference type="ChEBI" id="CHEBI:29108"/>
        <label>1</label>
    </ligand>
</feature>
<feature type="binding site" evidence="5">
    <location>
        <position position="311"/>
    </location>
    <ligand>
        <name>Ca(2+)</name>
        <dbReference type="ChEBI" id="CHEBI:29108"/>
        <label>1</label>
    </ligand>
</feature>
<feature type="binding site" evidence="5">
    <location>
        <position position="306"/>
    </location>
    <ligand>
        <name>Ca(2+)</name>
        <dbReference type="ChEBI" id="CHEBI:29108"/>
        <label>1</label>
    </ligand>
</feature>
<keyword evidence="10" id="KW-1185">Reference proteome</keyword>
<feature type="binding site" evidence="5">
    <location>
        <position position="302"/>
    </location>
    <ligand>
        <name>Ca(2+)</name>
        <dbReference type="ChEBI" id="CHEBI:29108"/>
        <label>1</label>
    </ligand>
</feature>
<dbReference type="Proteomes" id="UP000327493">
    <property type="component" value="Chromosome 21"/>
</dbReference>
<accession>A0A5J5CIX8</accession>
<feature type="region of interest" description="Disordered" evidence="7">
    <location>
        <begin position="1"/>
        <end position="36"/>
    </location>
</feature>
<feature type="region of interest" description="Disordered" evidence="7">
    <location>
        <begin position="73"/>
        <end position="99"/>
    </location>
</feature>
<evidence type="ECO:0000256" key="5">
    <source>
        <dbReference type="PIRSR" id="PIRSR608080-1"/>
    </source>
</evidence>
<dbReference type="GO" id="GO:0005737">
    <property type="term" value="C:cytoplasm"/>
    <property type="evidence" value="ECO:0007669"/>
    <property type="project" value="TreeGrafter"/>
</dbReference>
<evidence type="ECO:0000313" key="9">
    <source>
        <dbReference type="EMBL" id="KAA8581784.1"/>
    </source>
</evidence>
<keyword evidence="4 5" id="KW-0106">Calcium</keyword>
<dbReference type="Gene3D" id="1.10.238.10">
    <property type="entry name" value="EF-hand"/>
    <property type="match status" value="1"/>
</dbReference>
<evidence type="ECO:0000256" key="4">
    <source>
        <dbReference type="ARBA" id="ARBA00022837"/>
    </source>
</evidence>
<dbReference type="InterPro" id="IPR002048">
    <property type="entry name" value="EF_hand_dom"/>
</dbReference>
<comment type="caution">
    <text evidence="9">The sequence shown here is derived from an EMBL/GenBank/DDBJ whole genome shotgun (WGS) entry which is preliminary data.</text>
</comment>
<keyword evidence="3" id="KW-0677">Repeat</keyword>
<dbReference type="InterPro" id="IPR018247">
    <property type="entry name" value="EF_Hand_1_Ca_BS"/>
</dbReference>
<evidence type="ECO:0000259" key="8">
    <source>
        <dbReference type="PROSITE" id="PS50222"/>
    </source>
</evidence>
<evidence type="ECO:0000256" key="3">
    <source>
        <dbReference type="ARBA" id="ARBA00022737"/>
    </source>
</evidence>
<evidence type="ECO:0000256" key="2">
    <source>
        <dbReference type="ARBA" id="ARBA00022723"/>
    </source>
</evidence>
<reference evidence="9 10" key="1">
    <citation type="submission" date="2019-08" db="EMBL/GenBank/DDBJ databases">
        <title>A chromosome-level genome assembly, high-density linkage maps, and genome scans reveal the genomic architecture of hybrid incompatibilities underlying speciation via character displacement in darters (Percidae: Etheostominae).</title>
        <authorList>
            <person name="Moran R.L."/>
            <person name="Catchen J.M."/>
            <person name="Fuller R.C."/>
        </authorList>
    </citation>
    <scope>NUCLEOTIDE SEQUENCE [LARGE SCALE GENOMIC DNA]</scope>
    <source>
        <strain evidence="9">EspeVRDwgs_2016</strain>
        <tissue evidence="9">Muscle</tissue>
    </source>
</reference>
<dbReference type="InterPro" id="IPR008080">
    <property type="entry name" value="Parvalbumin"/>
</dbReference>
<dbReference type="AlphaFoldDB" id="A0A5J5CIX8"/>
<dbReference type="SMART" id="SM00054">
    <property type="entry name" value="EFh"/>
    <property type="match status" value="1"/>
</dbReference>
<protein>
    <recommendedName>
        <fullName evidence="6">Parvalbumin</fullName>
    </recommendedName>
</protein>
<comment type="function">
    <text evidence="6">In muscle, parvalbumin is thought to be involved in relaxation after contraction. It binds two calcium ions.</text>
</comment>
<keyword evidence="2 5" id="KW-0479">Metal-binding</keyword>
<sequence>MFQSHNSLQPTGKPNPEDINRIDPRPEEGHMELKSSANGMGHCKALWVIWEIETSSQNAGSVVCRLYLDTAGSHGRRGEGPRGNVERQEELGGEGGSGWVGPSGASGCSLSLAWTKTSLSCLCLSRKPPKQQTPPNQYVHRTVTPIPILLFLFVPSPSSSSHPALHHAGSLVFLKTSIGAWKRDEAEGGEYVGGSRGCLCRFSAPLVAPGLTIVHPEETRFTSLLLGLGPTHAACSGCNTHHNRASTTMSITDFLAASDITLAINACKAKDSFSPKMFFKTVGLSKKTPTEIDRVFKILDQDKSGFIEQDELQTVPAELLQRSEAPDCS</sequence>
<dbReference type="SUPFAM" id="SSF47473">
    <property type="entry name" value="EF-hand"/>
    <property type="match status" value="1"/>
</dbReference>
<feature type="compositionally biased region" description="Polar residues" evidence="7">
    <location>
        <begin position="1"/>
        <end position="12"/>
    </location>
</feature>
<name>A0A5J5CIX8_9PERO</name>
<evidence type="ECO:0000256" key="7">
    <source>
        <dbReference type="SAM" id="MobiDB-lite"/>
    </source>
</evidence>
<dbReference type="EMBL" id="VOFY01000021">
    <property type="protein sequence ID" value="KAA8581784.1"/>
    <property type="molecule type" value="Genomic_DNA"/>
</dbReference>
<evidence type="ECO:0000313" key="10">
    <source>
        <dbReference type="Proteomes" id="UP000327493"/>
    </source>
</evidence>
<gene>
    <name evidence="9" type="ORF">FQN60_003365</name>
</gene>
<feature type="binding site" evidence="5">
    <location>
        <position position="304"/>
    </location>
    <ligand>
        <name>Ca(2+)</name>
        <dbReference type="ChEBI" id="CHEBI:29108"/>
        <label>1</label>
    </ligand>
</feature>
<evidence type="ECO:0000256" key="6">
    <source>
        <dbReference type="RuleBase" id="RU368048"/>
    </source>
</evidence>
<feature type="compositionally biased region" description="Basic and acidic residues" evidence="7">
    <location>
        <begin position="15"/>
        <end position="33"/>
    </location>
</feature>
<dbReference type="PROSITE" id="PS50222">
    <property type="entry name" value="EF_HAND_2"/>
    <property type="match status" value="1"/>
</dbReference>
<dbReference type="GO" id="GO:0005509">
    <property type="term" value="F:calcium ion binding"/>
    <property type="evidence" value="ECO:0007669"/>
    <property type="project" value="UniProtKB-UniRule"/>
</dbReference>
<dbReference type="PROSITE" id="PS00018">
    <property type="entry name" value="EF_HAND_1"/>
    <property type="match status" value="1"/>
</dbReference>